<evidence type="ECO:0000313" key="14">
    <source>
        <dbReference type="Proteomes" id="UP000002729"/>
    </source>
</evidence>
<dbReference type="Pfam" id="PF17871">
    <property type="entry name" value="AAA_lid_9"/>
    <property type="match status" value="1"/>
</dbReference>
<dbReference type="FunFam" id="3.40.50.300:FF:000010">
    <property type="entry name" value="Chaperone clpB 1, putative"/>
    <property type="match status" value="1"/>
</dbReference>
<dbReference type="Pfam" id="PF07724">
    <property type="entry name" value="AAA_2"/>
    <property type="match status" value="1"/>
</dbReference>
<evidence type="ECO:0000256" key="8">
    <source>
        <dbReference type="SAM" id="Coils"/>
    </source>
</evidence>
<dbReference type="GO" id="GO:0006813">
    <property type="term" value="P:potassium ion transport"/>
    <property type="evidence" value="ECO:0007669"/>
    <property type="project" value="InterPro"/>
</dbReference>
<gene>
    <name evidence="13" type="ORF">AURANDRAFT_71636</name>
</gene>
<evidence type="ECO:0000256" key="3">
    <source>
        <dbReference type="ARBA" id="ARBA00022741"/>
    </source>
</evidence>
<dbReference type="InterPro" id="IPR027417">
    <property type="entry name" value="P-loop_NTPase"/>
</dbReference>
<keyword evidence="5 7" id="KW-0143">Chaperone</keyword>
<keyword evidence="10" id="KW-0732">Signal</keyword>
<sequence>MASRSSVVVAAVAAAVAWRVGQGVGGGDEASLRAEVRALRSALAAAGVEAPGAGAPDGAAGWRPLRVAVAAAAAYGAWRARKNVAACERDLAAFRESGVTTATLRDVVTYRAEQWWATTASGIPLTLLAASVGFVLAGSLAYAAATGDDWEDALFASWLFVADPAAHAGVTGAAATAVGFVMTVVGLVIFGFVVSVTSEVMGARVEALKLGNSAVVEQDHTLVLGYSENLRPLIAQVALANESEGGGAVVVLTDRIPIADLTKAVDFSESDAARRAKNVATTATVARRGSPLRVGDLRRVSAPTAKCVVVLADHDVGADESDAKVMRAVLALSAFPKLRGHVVAEVRDVDNAENVRLVSRHPIECVVANDAIGRMMINCARQPLLASVLQELLGFEGDEFYLRHWPALVGKTFRELVEGDLLEGAVAVGLRRRDGAIELDAVDATIREGDEVIVIAEDDDTYGLREAPAPRSAPKARAESPAGGSSTPSARTCSLVGSSDPQHYLFLGWRNDIADMVAYLDEVAPPGSQLTIAAPLPIRDRDEQMVADGRGRRGPLRRLSLRHVVDTVVSRAALERLPLDTCDAVLILSDQGTEDPHHADSLALATLVLVRDVQRRGPRHAGRHDGEPLEEQVSSRSWTSRGRGRRASPGPGDGEPLEERVSSASRGSRGRRLGGDGEPLDAQLSRSSTSSLANDRTPSLPLPGAGRGGACAVVTELRDISLQRNVRSSGLADCDFVASHELVARIVAMVSERAEVSPILDTLLDAAGPSLLIVPATKYVAPGAIATFRDVAVAALDHGDVAIGTLLDGADLVLNPRDKISAPRAWSPDDSVAGETMARLGASTLILCAAASAFTSPRHRCLPAPRAARASRPVAMNLGEIRAEQFTEKAWSALEASGAGATARKGGVVEPEDLLVAMLKQDSNGLLNRALRLCEPPADERVLRRLADEKLSGLPRVDGAQPRFGPRTEAAIGDALKLSKEFKDAYVSNEIVGLALHTPQACGELFEKAGCNAATLRTAVKKLRGESTVQSRTPEASMDALNTYGKDLTALARAAKESDMPNFKGSFLGRFPLALAKAGKLDPVIGRDDEIKRAIQILSRRTKNNACLVGEPGVGKTAIAEGLAQRVVDGNVPEALKGRTIVSLDMGLLIAGAKYRGEFEERLKAVIDEVETAAGNIILFIDEIHTVVGAGASGGGGAMDASNLLKPALARGELRCVGATTVAEYRQHIESDKALERRFQKVVIAEPDVEATVSILRGLKPKYELHHGIRVLDSALVAAARLSDRYVSGRFMPDKAIDVVDEAAAKLNNEVTSRPPALDAADREVVELEMEKVSLTSSSIATANPIEDASQRVAEIDARLAELEALQRQLVATWELQKSSVGGVGDVKQQIADKLKEAEQFEERMEFEKGAEVRYTAIPELERKLAAIEDALDQDKGSMVARDTVTPDDIAAVVAAWTGVSAARLVSTERQKLLDLEATLAARVVGQPDACALVADAVRRSKAGLGDPSKPIAAFAFLGPTGVGKTELAKTLAAEVFDDADALVRFDMSEFSEKHTVSRLLGAPPGYVGYDQGGQLTEAVRNRPYCVLLFDEMEKAHPDVFDTFLQLLDDGILTDGQGLTVNFRDAIVLFTSNVGSQLILESVADFAAADAADGDDAGGAAELSEIKRQVLDAMRAKFRPEFLNRLDEIVVFNPLRKSMLADIVELEVNAVAKRLNASHAAGLVLDAGAVEHLATSGFDAAYGARPLKRLVTKSLETPLSRAILSGGLKSGDVAHFTVRNERLVLDVRAPSDDAPPPADADAEEEEDAAPPTKKSRSLSR</sequence>
<dbReference type="PROSITE" id="PS00870">
    <property type="entry name" value="CLPAB_1"/>
    <property type="match status" value="1"/>
</dbReference>
<dbReference type="InterPro" id="IPR019489">
    <property type="entry name" value="Clp_ATPase_C"/>
</dbReference>
<dbReference type="KEGG" id="aaf:AURANDRAFT_71636"/>
<dbReference type="Gene3D" id="3.40.50.720">
    <property type="entry name" value="NAD(P)-binding Rossmann-like Domain"/>
    <property type="match status" value="1"/>
</dbReference>
<protein>
    <recommendedName>
        <fullName evidence="15">Clp R domain-containing protein</fullName>
    </recommendedName>
</protein>
<dbReference type="InterPro" id="IPR003593">
    <property type="entry name" value="AAA+_ATPase"/>
</dbReference>
<dbReference type="GO" id="GO:0008324">
    <property type="term" value="F:monoatomic cation transmembrane transporter activity"/>
    <property type="evidence" value="ECO:0007669"/>
    <property type="project" value="InterPro"/>
</dbReference>
<feature type="region of interest" description="Disordered" evidence="9">
    <location>
        <begin position="616"/>
        <end position="706"/>
    </location>
</feature>
<dbReference type="InterPro" id="IPR003959">
    <property type="entry name" value="ATPase_AAA_core"/>
</dbReference>
<name>F0Y988_AURAN</name>
<dbReference type="eggNOG" id="KOG1051">
    <property type="taxonomic scope" value="Eukaryota"/>
</dbReference>
<feature type="coiled-coil region" evidence="8">
    <location>
        <begin position="1318"/>
        <end position="1404"/>
    </location>
</feature>
<dbReference type="InterPro" id="IPR006037">
    <property type="entry name" value="RCK_C"/>
</dbReference>
<dbReference type="Pfam" id="PF06241">
    <property type="entry name" value="Castor_Poll_mid"/>
    <property type="match status" value="1"/>
</dbReference>
<dbReference type="InterPro" id="IPR001270">
    <property type="entry name" value="ClpA/B"/>
</dbReference>
<dbReference type="EMBL" id="GL833128">
    <property type="protein sequence ID" value="EGB08195.1"/>
    <property type="molecule type" value="Genomic_DNA"/>
</dbReference>
<dbReference type="GO" id="GO:0005737">
    <property type="term" value="C:cytoplasm"/>
    <property type="evidence" value="ECO:0007669"/>
    <property type="project" value="TreeGrafter"/>
</dbReference>
<dbReference type="InterPro" id="IPR036628">
    <property type="entry name" value="Clp_N_dom_sf"/>
</dbReference>
<feature type="signal peptide" evidence="10">
    <location>
        <begin position="1"/>
        <end position="23"/>
    </location>
</feature>
<evidence type="ECO:0000256" key="9">
    <source>
        <dbReference type="SAM" id="MobiDB-lite"/>
    </source>
</evidence>
<dbReference type="InterPro" id="IPR050130">
    <property type="entry name" value="ClpA_ClpB"/>
</dbReference>
<evidence type="ECO:0000259" key="12">
    <source>
        <dbReference type="PROSITE" id="PS51903"/>
    </source>
</evidence>
<dbReference type="CDD" id="cd19499">
    <property type="entry name" value="RecA-like_ClpB_Hsp104-like"/>
    <property type="match status" value="1"/>
</dbReference>
<keyword evidence="14" id="KW-1185">Reference proteome</keyword>
<dbReference type="PANTHER" id="PTHR11638">
    <property type="entry name" value="ATP-DEPENDENT CLP PROTEASE"/>
    <property type="match status" value="1"/>
</dbReference>
<feature type="domain" description="Clp R" evidence="12">
    <location>
        <begin position="883"/>
        <end position="1026"/>
    </location>
</feature>
<evidence type="ECO:0000256" key="7">
    <source>
        <dbReference type="RuleBase" id="RU004432"/>
    </source>
</evidence>
<dbReference type="SMART" id="SM01086">
    <property type="entry name" value="ClpB_D2-small"/>
    <property type="match status" value="1"/>
</dbReference>
<dbReference type="InterPro" id="IPR028299">
    <property type="entry name" value="ClpA/B_CS2"/>
</dbReference>
<dbReference type="Proteomes" id="UP000002729">
    <property type="component" value="Unassembled WGS sequence"/>
</dbReference>
<dbReference type="PANTHER" id="PTHR11638:SF18">
    <property type="entry name" value="HEAT SHOCK PROTEIN 104"/>
    <property type="match status" value="1"/>
</dbReference>
<dbReference type="PROSITE" id="PS51202">
    <property type="entry name" value="RCK_C"/>
    <property type="match status" value="1"/>
</dbReference>
<dbReference type="GO" id="GO:0034605">
    <property type="term" value="P:cellular response to heat"/>
    <property type="evidence" value="ECO:0007669"/>
    <property type="project" value="TreeGrafter"/>
</dbReference>
<feature type="region of interest" description="Disordered" evidence="9">
    <location>
        <begin position="1786"/>
        <end position="1820"/>
    </location>
</feature>
<feature type="region of interest" description="Disordered" evidence="9">
    <location>
        <begin position="464"/>
        <end position="494"/>
    </location>
</feature>
<dbReference type="InterPro" id="IPR041546">
    <property type="entry name" value="ClpA/ClpB_AAA_lid"/>
</dbReference>
<dbReference type="GO" id="GO:0016887">
    <property type="term" value="F:ATP hydrolysis activity"/>
    <property type="evidence" value="ECO:0007669"/>
    <property type="project" value="InterPro"/>
</dbReference>
<dbReference type="Pfam" id="PF00004">
    <property type="entry name" value="AAA"/>
    <property type="match status" value="1"/>
</dbReference>
<dbReference type="Gene3D" id="1.10.8.60">
    <property type="match status" value="1"/>
</dbReference>
<dbReference type="OrthoDB" id="47330at2759"/>
<evidence type="ECO:0000256" key="1">
    <source>
        <dbReference type="ARBA" id="ARBA00008675"/>
    </source>
</evidence>
<feature type="compositionally biased region" description="Polar residues" evidence="9">
    <location>
        <begin position="684"/>
        <end position="697"/>
    </location>
</feature>
<dbReference type="PRINTS" id="PR00300">
    <property type="entry name" value="CLPPROTEASEA"/>
</dbReference>
<feature type="compositionally biased region" description="Polar residues" evidence="9">
    <location>
        <begin position="483"/>
        <end position="494"/>
    </location>
</feature>
<dbReference type="FunFam" id="3.40.50.300:FF:000120">
    <property type="entry name" value="ATP-dependent chaperone ClpB"/>
    <property type="match status" value="1"/>
</dbReference>
<dbReference type="CDD" id="cd00009">
    <property type="entry name" value="AAA"/>
    <property type="match status" value="1"/>
</dbReference>
<comment type="similarity">
    <text evidence="1 7">Belongs to the ClpA/ClpB family.</text>
</comment>
<dbReference type="Pfam" id="PF02861">
    <property type="entry name" value="Clp_N"/>
    <property type="match status" value="1"/>
</dbReference>
<evidence type="ECO:0000313" key="13">
    <source>
        <dbReference type="EMBL" id="EGB08195.1"/>
    </source>
</evidence>
<dbReference type="Pfam" id="PF10431">
    <property type="entry name" value="ClpB_D2-small"/>
    <property type="match status" value="1"/>
</dbReference>
<dbReference type="Gene3D" id="3.40.50.300">
    <property type="entry name" value="P-loop containing nucleotide triphosphate hydrolases"/>
    <property type="match status" value="3"/>
</dbReference>
<keyword evidence="3 7" id="KW-0547">Nucleotide-binding</keyword>
<dbReference type="FunFam" id="3.40.50.300:FF:000025">
    <property type="entry name" value="ATP-dependent Clp protease subunit"/>
    <property type="match status" value="1"/>
</dbReference>
<feature type="chain" id="PRO_5003264470" description="Clp R domain-containing protein" evidence="10">
    <location>
        <begin position="24"/>
        <end position="1820"/>
    </location>
</feature>
<proteinExistence type="inferred from homology"/>
<evidence type="ECO:0000256" key="5">
    <source>
        <dbReference type="ARBA" id="ARBA00023186"/>
    </source>
</evidence>
<evidence type="ECO:0008006" key="15">
    <source>
        <dbReference type="Google" id="ProtNLM"/>
    </source>
</evidence>
<dbReference type="GeneID" id="20228313"/>
<evidence type="ECO:0000256" key="4">
    <source>
        <dbReference type="ARBA" id="ARBA00022840"/>
    </source>
</evidence>
<dbReference type="SUPFAM" id="SSF52540">
    <property type="entry name" value="P-loop containing nucleoside triphosphate hydrolases"/>
    <property type="match status" value="2"/>
</dbReference>
<dbReference type="InterPro" id="IPR010420">
    <property type="entry name" value="CASTOR/POLLUX/SYM8_dom"/>
</dbReference>
<feature type="compositionally biased region" description="Low complexity" evidence="9">
    <location>
        <begin position="465"/>
        <end position="482"/>
    </location>
</feature>
<evidence type="ECO:0000256" key="10">
    <source>
        <dbReference type="SAM" id="SignalP"/>
    </source>
</evidence>
<dbReference type="GO" id="GO:0005524">
    <property type="term" value="F:ATP binding"/>
    <property type="evidence" value="ECO:0007669"/>
    <property type="project" value="UniProtKB-KW"/>
</dbReference>
<dbReference type="PROSITE" id="PS00871">
    <property type="entry name" value="CLPAB_2"/>
    <property type="match status" value="1"/>
</dbReference>
<dbReference type="InterPro" id="IPR018368">
    <property type="entry name" value="ClpA/B_CS1"/>
</dbReference>
<dbReference type="InParanoid" id="F0Y988"/>
<dbReference type="SMART" id="SM00382">
    <property type="entry name" value="AAA"/>
    <property type="match status" value="2"/>
</dbReference>
<keyword evidence="2 6" id="KW-0677">Repeat</keyword>
<reference evidence="13 14" key="1">
    <citation type="journal article" date="2011" name="Proc. Natl. Acad. Sci. U.S.A.">
        <title>Niche of harmful alga Aureococcus anophagefferens revealed through ecogenomics.</title>
        <authorList>
            <person name="Gobler C.J."/>
            <person name="Berry D.L."/>
            <person name="Dyhrman S.T."/>
            <person name="Wilhelm S.W."/>
            <person name="Salamov A."/>
            <person name="Lobanov A.V."/>
            <person name="Zhang Y."/>
            <person name="Collier J.L."/>
            <person name="Wurch L.L."/>
            <person name="Kustka A.B."/>
            <person name="Dill B.D."/>
            <person name="Shah M."/>
            <person name="VerBerkmoes N.C."/>
            <person name="Kuo A."/>
            <person name="Terry A."/>
            <person name="Pangilinan J."/>
            <person name="Lindquist E.A."/>
            <person name="Lucas S."/>
            <person name="Paulsen I.T."/>
            <person name="Hattenrath-Lehmann T.K."/>
            <person name="Talmage S.C."/>
            <person name="Walker E.A."/>
            <person name="Koch F."/>
            <person name="Burson A.M."/>
            <person name="Marcoval M.A."/>
            <person name="Tang Y.Z."/>
            <person name="Lecleir G.R."/>
            <person name="Coyne K.J."/>
            <person name="Berg G.M."/>
            <person name="Bertrand E.M."/>
            <person name="Saito M.A."/>
            <person name="Gladyshev V.N."/>
            <person name="Grigoriev I.V."/>
        </authorList>
    </citation>
    <scope>NUCLEOTIDE SEQUENCE [LARGE SCALE GENOMIC DNA]</scope>
    <source>
        <strain evidence="14">CCMP 1984</strain>
    </source>
</reference>
<evidence type="ECO:0000259" key="11">
    <source>
        <dbReference type="PROSITE" id="PS51202"/>
    </source>
</evidence>
<dbReference type="RefSeq" id="XP_009036929.1">
    <property type="nucleotide sequence ID" value="XM_009038681.1"/>
</dbReference>
<evidence type="ECO:0000256" key="2">
    <source>
        <dbReference type="ARBA" id="ARBA00022737"/>
    </source>
</evidence>
<dbReference type="InterPro" id="IPR004176">
    <property type="entry name" value="Clp_R_N"/>
</dbReference>
<keyword evidence="8" id="KW-0175">Coiled coil</keyword>
<organism evidence="14">
    <name type="scientific">Aureococcus anophagefferens</name>
    <name type="common">Harmful bloom alga</name>
    <dbReference type="NCBI Taxonomy" id="44056"/>
    <lineage>
        <taxon>Eukaryota</taxon>
        <taxon>Sar</taxon>
        <taxon>Stramenopiles</taxon>
        <taxon>Ochrophyta</taxon>
        <taxon>Pelagophyceae</taxon>
        <taxon>Pelagomonadales</taxon>
        <taxon>Pelagomonadaceae</taxon>
        <taxon>Aureococcus</taxon>
    </lineage>
</organism>
<keyword evidence="4 7" id="KW-0067">ATP-binding</keyword>
<dbReference type="Gene3D" id="1.10.1780.10">
    <property type="entry name" value="Clp, N-terminal domain"/>
    <property type="match status" value="1"/>
</dbReference>
<dbReference type="PROSITE" id="PS51903">
    <property type="entry name" value="CLP_R"/>
    <property type="match status" value="1"/>
</dbReference>
<feature type="domain" description="RCK C-terminal" evidence="11">
    <location>
        <begin position="390"/>
        <end position="470"/>
    </location>
</feature>
<accession>F0Y988</accession>
<dbReference type="SUPFAM" id="SSF81923">
    <property type="entry name" value="Double Clp-N motif"/>
    <property type="match status" value="1"/>
</dbReference>
<evidence type="ECO:0000256" key="6">
    <source>
        <dbReference type="PROSITE-ProRule" id="PRU01251"/>
    </source>
</evidence>